<organism evidence="2">
    <name type="scientific">Eubosmina coregoni</name>
    <dbReference type="NCBI Taxonomy" id="186181"/>
    <lineage>
        <taxon>Eukaryota</taxon>
        <taxon>Metazoa</taxon>
        <taxon>Ecdysozoa</taxon>
        <taxon>Arthropoda</taxon>
        <taxon>Crustacea</taxon>
        <taxon>Branchiopoda</taxon>
        <taxon>Diplostraca</taxon>
        <taxon>Cladocera</taxon>
        <taxon>Anomopoda</taxon>
        <taxon>Bosminidae</taxon>
        <taxon>Eubosmina</taxon>
    </lineage>
</organism>
<proteinExistence type="evidence at transcript level"/>
<name>A0A4Y7LMN1_9CRUS</name>
<dbReference type="AlphaFoldDB" id="A0A4Y7LMN1"/>
<evidence type="ECO:0000313" key="2">
    <source>
        <dbReference type="EMBL" id="SVE69861.1"/>
    </source>
</evidence>
<dbReference type="GO" id="GO:0005085">
    <property type="term" value="F:guanyl-nucleotide exchange factor activity"/>
    <property type="evidence" value="ECO:0007669"/>
    <property type="project" value="TreeGrafter"/>
</dbReference>
<gene>
    <name evidence="2" type="primary">EOG090X07YB</name>
</gene>
<dbReference type="GO" id="GO:0031085">
    <property type="term" value="C:BLOC-3 complex"/>
    <property type="evidence" value="ECO:0007669"/>
    <property type="project" value="TreeGrafter"/>
</dbReference>
<evidence type="ECO:0000256" key="1">
    <source>
        <dbReference type="SAM" id="MobiDB-lite"/>
    </source>
</evidence>
<sequence>MFGVILFDNHDDLCYVYSDDEFKSKIERVATDLNINRPEGSSDDHQETGQKSTTNSGVEALAVMQMFSPLLTLKHSETHAELVTLLIATFLKLRDSSLSVITESLHYEPISEDVNASIMNVLQGAIADLKAFANISESRAHILLIRDTSIVALYSGRDTIELKIEEVLFLVIVANAFAHSSSSTRNSLVILESCVPYSIHIQRVENGLTILILIEAS</sequence>
<dbReference type="PANTHER" id="PTHR12761:SF1">
    <property type="entry name" value="BLOC-3 COMPLEX MEMBER HPS1"/>
    <property type="match status" value="1"/>
</dbReference>
<protein>
    <submittedName>
        <fullName evidence="2">EOG090X07YB</fullName>
    </submittedName>
</protein>
<accession>A0A4Y7LMN1</accession>
<feature type="region of interest" description="Disordered" evidence="1">
    <location>
        <begin position="34"/>
        <end position="54"/>
    </location>
</feature>
<dbReference type="PANTHER" id="PTHR12761">
    <property type="entry name" value="HERMANSKY-PUDLAK SYNDROME PROTEIN 1"/>
    <property type="match status" value="1"/>
</dbReference>
<reference evidence="2" key="1">
    <citation type="submission" date="2018-08" db="EMBL/GenBank/DDBJ databases">
        <authorList>
            <person name="Cornetti L."/>
        </authorList>
    </citation>
    <scope>NUCLEOTIDE SEQUENCE</scope>
    <source>
        <strain evidence="2">FI-BAL1-1</strain>
    </source>
</reference>
<dbReference type="InterPro" id="IPR026053">
    <property type="entry name" value="HPS1"/>
</dbReference>
<dbReference type="EMBL" id="LR000242">
    <property type="protein sequence ID" value="SVE69861.1"/>
    <property type="molecule type" value="mRNA"/>
</dbReference>